<dbReference type="EMBL" id="CM051405">
    <property type="protein sequence ID" value="KAJ4705150.1"/>
    <property type="molecule type" value="Genomic_DNA"/>
</dbReference>
<protein>
    <submittedName>
        <fullName evidence="1">C-repeat binding factor-like protein</fullName>
    </submittedName>
</protein>
<evidence type="ECO:0000313" key="1">
    <source>
        <dbReference type="EMBL" id="KAJ4705150.1"/>
    </source>
</evidence>
<proteinExistence type="predicted"/>
<name>A0ACC1X4Q1_MELAZ</name>
<keyword evidence="2" id="KW-1185">Reference proteome</keyword>
<reference evidence="1 2" key="1">
    <citation type="journal article" date="2023" name="Science">
        <title>Complex scaffold remodeling in plant triterpene biosynthesis.</title>
        <authorList>
            <person name="De La Pena R."/>
            <person name="Hodgson H."/>
            <person name="Liu J.C."/>
            <person name="Stephenson M.J."/>
            <person name="Martin A.C."/>
            <person name="Owen C."/>
            <person name="Harkess A."/>
            <person name="Leebens-Mack J."/>
            <person name="Jimenez L.E."/>
            <person name="Osbourn A."/>
            <person name="Sattely E.S."/>
        </authorList>
    </citation>
    <scope>NUCLEOTIDE SEQUENCE [LARGE SCALE GENOMIC DNA]</scope>
    <source>
        <strain evidence="2">cv. JPN11</strain>
        <tissue evidence="1">Leaf</tissue>
    </source>
</reference>
<dbReference type="Proteomes" id="UP001164539">
    <property type="component" value="Chromosome 12"/>
</dbReference>
<accession>A0ACC1X4Q1</accession>
<organism evidence="1 2">
    <name type="scientific">Melia azedarach</name>
    <name type="common">Chinaberry tree</name>
    <dbReference type="NCBI Taxonomy" id="155640"/>
    <lineage>
        <taxon>Eukaryota</taxon>
        <taxon>Viridiplantae</taxon>
        <taxon>Streptophyta</taxon>
        <taxon>Embryophyta</taxon>
        <taxon>Tracheophyta</taxon>
        <taxon>Spermatophyta</taxon>
        <taxon>Magnoliopsida</taxon>
        <taxon>eudicotyledons</taxon>
        <taxon>Gunneridae</taxon>
        <taxon>Pentapetalae</taxon>
        <taxon>rosids</taxon>
        <taxon>malvids</taxon>
        <taxon>Sapindales</taxon>
        <taxon>Meliaceae</taxon>
        <taxon>Melia</taxon>
    </lineage>
</organism>
<comment type="caution">
    <text evidence="1">The sequence shown here is derived from an EMBL/GenBank/DDBJ whole genome shotgun (WGS) entry which is preliminary data.</text>
</comment>
<gene>
    <name evidence="1" type="ORF">OWV82_021968</name>
</gene>
<evidence type="ECO:0000313" key="2">
    <source>
        <dbReference type="Proteomes" id="UP001164539"/>
    </source>
</evidence>
<sequence>MENIEDQSSSSSKAFCCKRKAGRKKFHETRHPVYRGVRRRNGKWVCELREPNKKSRIWLGTFLSPDMAARAYDAAALALRGESASLNFPETACELPRAKSDNIRDIQCAAMEAAVKTTSSSDSSSEMKNQVFVDEEEVFNMPGILDSMAEALILTPPAMKNGFKWDDFEETVEFTLWSD</sequence>